<evidence type="ECO:0000256" key="1">
    <source>
        <dbReference type="ARBA" id="ARBA00022884"/>
    </source>
</evidence>
<dbReference type="SUPFAM" id="SSF54768">
    <property type="entry name" value="dsRNA-binding domain-like"/>
    <property type="match status" value="2"/>
</dbReference>
<dbReference type="Proteomes" id="UP000007819">
    <property type="component" value="Unassembled WGS sequence"/>
</dbReference>
<reference evidence="4" key="2">
    <citation type="submission" date="2022-06" db="UniProtKB">
        <authorList>
            <consortium name="EnsemblMetazoa"/>
        </authorList>
    </citation>
    <scope>IDENTIFICATION</scope>
</reference>
<dbReference type="EnsemblMetazoa" id="XM_008186379.3">
    <property type="protein sequence ID" value="XP_008184601.2"/>
    <property type="gene ID" value="LOC100573606"/>
</dbReference>
<dbReference type="GO" id="GO:0070578">
    <property type="term" value="C:RISC-loading complex"/>
    <property type="evidence" value="ECO:0007669"/>
    <property type="project" value="TreeGrafter"/>
</dbReference>
<dbReference type="InterPro" id="IPR051247">
    <property type="entry name" value="RLC_Component"/>
</dbReference>
<dbReference type="Gene3D" id="3.30.160.20">
    <property type="match status" value="2"/>
</dbReference>
<reference evidence="5" key="1">
    <citation type="submission" date="2010-06" db="EMBL/GenBank/DDBJ databases">
        <authorList>
            <person name="Jiang H."/>
            <person name="Abraham K."/>
            <person name="Ali S."/>
            <person name="Alsbrooks S.L."/>
            <person name="Anim B.N."/>
            <person name="Anosike U.S."/>
            <person name="Attaway T."/>
            <person name="Bandaranaike D.P."/>
            <person name="Battles P.K."/>
            <person name="Bell S.N."/>
            <person name="Bell A.V."/>
            <person name="Beltran B."/>
            <person name="Bickham C."/>
            <person name="Bustamante Y."/>
            <person name="Caleb T."/>
            <person name="Canada A."/>
            <person name="Cardenas V."/>
            <person name="Carter K."/>
            <person name="Chacko J."/>
            <person name="Chandrabose M.N."/>
            <person name="Chavez D."/>
            <person name="Chavez A."/>
            <person name="Chen L."/>
            <person name="Chu H.-S."/>
            <person name="Claassen K.J."/>
            <person name="Cockrell R."/>
            <person name="Collins M."/>
            <person name="Cooper J.A."/>
            <person name="Cree A."/>
            <person name="Curry S.M."/>
            <person name="Da Y."/>
            <person name="Dao M.D."/>
            <person name="Das B."/>
            <person name="Davila M.-L."/>
            <person name="Davy-Carroll L."/>
            <person name="Denson S."/>
            <person name="Dinh H."/>
            <person name="Ebong V.E."/>
            <person name="Edwards J.R."/>
            <person name="Egan A."/>
            <person name="El-Daye J."/>
            <person name="Escobedo L."/>
            <person name="Fernandez S."/>
            <person name="Fernando P.R."/>
            <person name="Flagg N."/>
            <person name="Forbes L.D."/>
            <person name="Fowler R.G."/>
            <person name="Fu Q."/>
            <person name="Gabisi R.A."/>
            <person name="Ganer J."/>
            <person name="Garbino Pronczuk A."/>
            <person name="Garcia R.M."/>
            <person name="Garner T."/>
            <person name="Garrett T.E."/>
            <person name="Gonzalez D.A."/>
            <person name="Hamid H."/>
            <person name="Hawkins E.S."/>
            <person name="Hirani K."/>
            <person name="Hogues M.E."/>
            <person name="Hollins B."/>
            <person name="Hsiao C.-H."/>
            <person name="Jabil R."/>
            <person name="James M.L."/>
            <person name="Jhangiani S.N."/>
            <person name="Johnson B."/>
            <person name="Johnson Q."/>
            <person name="Joshi V."/>
            <person name="Kalu J.B."/>
            <person name="Kam C."/>
            <person name="Kashfia A."/>
            <person name="Keebler J."/>
            <person name="Kisamo H."/>
            <person name="Kovar C.L."/>
            <person name="Lago L.A."/>
            <person name="Lai C.-Y."/>
            <person name="Laidlaw J."/>
            <person name="Lara F."/>
            <person name="Le T.-K."/>
            <person name="Lee S.L."/>
            <person name="Legall F.H."/>
            <person name="Lemon S.J."/>
            <person name="Lewis L.R."/>
            <person name="Li B."/>
            <person name="Liu Y."/>
            <person name="Liu Y.-S."/>
            <person name="Lopez J."/>
            <person name="Lozado R.J."/>
            <person name="Lu J."/>
            <person name="Madu R.C."/>
            <person name="Maheshwari M."/>
            <person name="Maheshwari R."/>
            <person name="Malloy K."/>
            <person name="Martinez E."/>
            <person name="Mathew T."/>
            <person name="Mercado I.C."/>
            <person name="Mercado C."/>
            <person name="Meyer B."/>
            <person name="Montgomery K."/>
            <person name="Morgan M.B."/>
            <person name="Munidasa M."/>
            <person name="Nazareth L.V."/>
            <person name="Nelson J."/>
            <person name="Ng B.M."/>
            <person name="Nguyen N.B."/>
            <person name="Nguyen P.Q."/>
            <person name="Nguyen T."/>
            <person name="Obregon M."/>
            <person name="Okwuonu G.O."/>
            <person name="Onwere C.G."/>
            <person name="Orozco G."/>
            <person name="Parra A."/>
            <person name="Patel S."/>
            <person name="Patil S."/>
            <person name="Perez A."/>
            <person name="Perez Y."/>
            <person name="Pham C."/>
            <person name="Primus E.L."/>
            <person name="Pu L.-L."/>
            <person name="Puazo M."/>
            <person name="Qin X."/>
            <person name="Quiroz J.B."/>
            <person name="Reese J."/>
            <person name="Richards S."/>
            <person name="Rives C.M."/>
            <person name="Robberts R."/>
            <person name="Ruiz S.J."/>
            <person name="Ruiz M.J."/>
            <person name="Santibanez J."/>
            <person name="Schneider B.W."/>
            <person name="Sisson I."/>
            <person name="Smith M."/>
            <person name="Sodergren E."/>
            <person name="Song X.-Z."/>
            <person name="Song B.B."/>
            <person name="Summersgill H."/>
            <person name="Thelus R."/>
            <person name="Thornton R.D."/>
            <person name="Trejos Z.Y."/>
            <person name="Usmani K."/>
            <person name="Vattathil S."/>
            <person name="Villasana D."/>
            <person name="Walker D.L."/>
            <person name="Wang S."/>
            <person name="Wang K."/>
            <person name="White C.S."/>
            <person name="Williams A.C."/>
            <person name="Williamson J."/>
            <person name="Wilson K."/>
            <person name="Woghiren I.O."/>
            <person name="Woodworth J.R."/>
            <person name="Worley K.C."/>
            <person name="Wright R.A."/>
            <person name="Wu W."/>
            <person name="Young L."/>
            <person name="Zhang L."/>
            <person name="Zhang J."/>
            <person name="Zhu Y."/>
            <person name="Muzny D.M."/>
            <person name="Weinstock G."/>
            <person name="Gibbs R.A."/>
        </authorList>
    </citation>
    <scope>NUCLEOTIDE SEQUENCE [LARGE SCALE GENOMIC DNA]</scope>
    <source>
        <strain evidence="5">LSR1</strain>
    </source>
</reference>
<dbReference type="GO" id="GO:0005737">
    <property type="term" value="C:cytoplasm"/>
    <property type="evidence" value="ECO:0007669"/>
    <property type="project" value="TreeGrafter"/>
</dbReference>
<dbReference type="OrthoDB" id="6363432at2759"/>
<dbReference type="GO" id="GO:0003725">
    <property type="term" value="F:double-stranded RNA binding"/>
    <property type="evidence" value="ECO:0007669"/>
    <property type="project" value="TreeGrafter"/>
</dbReference>
<dbReference type="PANTHER" id="PTHR46205:SF5">
    <property type="entry name" value="BLANKS-RELATED"/>
    <property type="match status" value="1"/>
</dbReference>
<dbReference type="SMART" id="SM00358">
    <property type="entry name" value="DSRM"/>
    <property type="match status" value="2"/>
</dbReference>
<evidence type="ECO:0000313" key="5">
    <source>
        <dbReference type="Proteomes" id="UP000007819"/>
    </source>
</evidence>
<dbReference type="Pfam" id="PF00035">
    <property type="entry name" value="dsrm"/>
    <property type="match status" value="2"/>
</dbReference>
<dbReference type="GO" id="GO:0070920">
    <property type="term" value="P:regulation of regulatory ncRNA processing"/>
    <property type="evidence" value="ECO:0007669"/>
    <property type="project" value="TreeGrafter"/>
</dbReference>
<organism evidence="4 5">
    <name type="scientific">Acyrthosiphon pisum</name>
    <name type="common">Pea aphid</name>
    <dbReference type="NCBI Taxonomy" id="7029"/>
    <lineage>
        <taxon>Eukaryota</taxon>
        <taxon>Metazoa</taxon>
        <taxon>Ecdysozoa</taxon>
        <taxon>Arthropoda</taxon>
        <taxon>Hexapoda</taxon>
        <taxon>Insecta</taxon>
        <taxon>Pterygota</taxon>
        <taxon>Neoptera</taxon>
        <taxon>Paraneoptera</taxon>
        <taxon>Hemiptera</taxon>
        <taxon>Sternorrhyncha</taxon>
        <taxon>Aphidomorpha</taxon>
        <taxon>Aphidoidea</taxon>
        <taxon>Aphididae</taxon>
        <taxon>Macrosiphini</taxon>
        <taxon>Acyrthosiphon</taxon>
    </lineage>
</organism>
<feature type="domain" description="DRBM" evidence="3">
    <location>
        <begin position="290"/>
        <end position="325"/>
    </location>
</feature>
<evidence type="ECO:0000256" key="2">
    <source>
        <dbReference type="PROSITE-ProRule" id="PRU00266"/>
    </source>
</evidence>
<dbReference type="RefSeq" id="XP_008184601.2">
    <property type="nucleotide sequence ID" value="XM_008186379.2"/>
</dbReference>
<evidence type="ECO:0000259" key="3">
    <source>
        <dbReference type="PROSITE" id="PS50137"/>
    </source>
</evidence>
<dbReference type="InterPro" id="IPR014720">
    <property type="entry name" value="dsRBD_dom"/>
</dbReference>
<dbReference type="AlphaFoldDB" id="A0A8R2F9B6"/>
<dbReference type="GO" id="GO:0030422">
    <property type="term" value="P:siRNA processing"/>
    <property type="evidence" value="ECO:0007669"/>
    <property type="project" value="TreeGrafter"/>
</dbReference>
<dbReference type="GO" id="GO:0035197">
    <property type="term" value="F:siRNA binding"/>
    <property type="evidence" value="ECO:0007669"/>
    <property type="project" value="TreeGrafter"/>
</dbReference>
<name>A0A8R2F9B6_ACYPI</name>
<dbReference type="GO" id="GO:0016442">
    <property type="term" value="C:RISC complex"/>
    <property type="evidence" value="ECO:0007669"/>
    <property type="project" value="TreeGrafter"/>
</dbReference>
<sequence>MSNSGNCVTPKSTIPMKNNIQQQSILEHDAPSQSTCPKPVVETQKLTASVAQTSPVKELEDKQINLEDEKSNSMMSKIKWPTRQKTNKKERKKRLNARMRRLVSPKSPLMVFSELFNDVPIHLQENTINNVKRYTATLQVDGQVYTGNHNSKIKAKQKACEHFLRIMLAKKISEQSEKKQEFPIEVDMEDGKNDTVSKPKGPPQEDFPWPHFASLAMHNLINYWELQPVSRDINLQDEQPNVIKSPPKVGPMKKFPEDPKNCNPVQLINQMKPGAKFIETIISLNRPSVFNVKVEIDNITFTGLGSSKKAAKRECCIEAIKFFWQFDFHAIEDDLLTKK</sequence>
<evidence type="ECO:0000313" key="4">
    <source>
        <dbReference type="EnsemblMetazoa" id="XP_008184601.2"/>
    </source>
</evidence>
<dbReference type="PROSITE" id="PS50137">
    <property type="entry name" value="DS_RBD"/>
    <property type="match status" value="1"/>
</dbReference>
<dbReference type="GO" id="GO:0005634">
    <property type="term" value="C:nucleus"/>
    <property type="evidence" value="ECO:0007669"/>
    <property type="project" value="TreeGrafter"/>
</dbReference>
<keyword evidence="1 2" id="KW-0694">RNA-binding</keyword>
<dbReference type="CDD" id="cd00048">
    <property type="entry name" value="DSRM_SF"/>
    <property type="match status" value="1"/>
</dbReference>
<accession>A0A8R2F9B6</accession>
<dbReference type="KEGG" id="api:100573606"/>
<protein>
    <recommendedName>
        <fullName evidence="3">DRBM domain-containing protein</fullName>
    </recommendedName>
</protein>
<dbReference type="PANTHER" id="PTHR46205">
    <property type="entry name" value="LOQUACIOUS, ISOFORM B"/>
    <property type="match status" value="1"/>
</dbReference>
<proteinExistence type="predicted"/>
<keyword evidence="5" id="KW-1185">Reference proteome</keyword>
<dbReference type="GeneID" id="100573606"/>